<keyword evidence="3" id="KW-0378">Hydrolase</keyword>
<feature type="signal peptide" evidence="1">
    <location>
        <begin position="1"/>
        <end position="22"/>
    </location>
</feature>
<evidence type="ECO:0000313" key="3">
    <source>
        <dbReference type="EMBL" id="PWE18854.1"/>
    </source>
</evidence>
<dbReference type="Proteomes" id="UP000245168">
    <property type="component" value="Unassembled WGS sequence"/>
</dbReference>
<evidence type="ECO:0000259" key="2">
    <source>
        <dbReference type="Pfam" id="PF01979"/>
    </source>
</evidence>
<gene>
    <name evidence="3" type="ORF">DDZ18_04495</name>
</gene>
<dbReference type="PANTHER" id="PTHR43135:SF3">
    <property type="entry name" value="ALPHA-D-RIBOSE 1-METHYLPHOSPHONATE 5-TRIPHOSPHATE DIPHOSPHATASE"/>
    <property type="match status" value="1"/>
</dbReference>
<protein>
    <submittedName>
        <fullName evidence="3">Amidohydrolase</fullName>
    </submittedName>
</protein>
<sequence length="489" mass="52650">MSRRVWLTGTASAAALCLAACAQTISDAAPPRGALYSGFTLVDPVERTVAEDAWLVVENGRIADFGHGRMPDGAFLERRDLSGHYALPGFIDVHGHITAGPHAVEIVDGQPVITMDSDDAITEFNARMALAFGVTTVRNPGADPEASAAYDRRIASGEWIGPAALHAGAVIEPPPMGGDAVAYPRTEAEWDQEAARQAALGMRYFKLYTGLSEDELAAGVAAARAHGLEPIAHLDAVSWTRAVELGVAGLLHALPTSQELLEPGAREEFIELRGADSRFMYQWFERVDFDGPRMQRLFDVLVETGTTVDLTLQVNKLMTGPDALDRIYPAEHRAYIHPRTLAGLLQFASAAMTGWTDEDTRRAQAAMDNVYEFAHRLDDAGVPIGVGTDGPGGGPFFATELEIMVEGGFEPWRVLELATAGGARVMGLENETGRWADGYQADVVFLRANPLHEISASREVAWVMTDGVLHSFDDLAGNLGAVSDRSNVQ</sequence>
<comment type="caution">
    <text evidence="3">The sequence shown here is derived from an EMBL/GenBank/DDBJ whole genome shotgun (WGS) entry which is preliminary data.</text>
</comment>
<dbReference type="GO" id="GO:0016810">
    <property type="term" value="F:hydrolase activity, acting on carbon-nitrogen (but not peptide) bonds"/>
    <property type="evidence" value="ECO:0007669"/>
    <property type="project" value="InterPro"/>
</dbReference>
<dbReference type="InterPro" id="IPR051781">
    <property type="entry name" value="Metallo-dep_Hydrolase"/>
</dbReference>
<keyword evidence="4" id="KW-1185">Reference proteome</keyword>
<feature type="domain" description="Amidohydrolase-related" evidence="2">
    <location>
        <begin position="369"/>
        <end position="468"/>
    </location>
</feature>
<dbReference type="InterPro" id="IPR006680">
    <property type="entry name" value="Amidohydro-rel"/>
</dbReference>
<dbReference type="SUPFAM" id="SSF51556">
    <property type="entry name" value="Metallo-dependent hydrolases"/>
    <property type="match status" value="1"/>
</dbReference>
<reference evidence="4" key="1">
    <citation type="submission" date="2018-05" db="EMBL/GenBank/DDBJ databases">
        <authorList>
            <person name="Liu B.-T."/>
        </authorList>
    </citation>
    <scope>NUCLEOTIDE SEQUENCE [LARGE SCALE GENOMIC DNA]</scope>
    <source>
        <strain evidence="4">WD6-1</strain>
    </source>
</reference>
<accession>A0A2U2BY09</accession>
<dbReference type="OrthoDB" id="9765769at2"/>
<dbReference type="SUPFAM" id="SSF51338">
    <property type="entry name" value="Composite domain of metallo-dependent hydrolases"/>
    <property type="match status" value="1"/>
</dbReference>
<dbReference type="EMBL" id="QEXV01000001">
    <property type="protein sequence ID" value="PWE18854.1"/>
    <property type="molecule type" value="Genomic_DNA"/>
</dbReference>
<proteinExistence type="predicted"/>
<dbReference type="RefSeq" id="WP_109252128.1">
    <property type="nucleotide sequence ID" value="NZ_QEXV01000001.1"/>
</dbReference>
<keyword evidence="1" id="KW-0732">Signal</keyword>
<dbReference type="AlphaFoldDB" id="A0A2U2BY09"/>
<evidence type="ECO:0000256" key="1">
    <source>
        <dbReference type="SAM" id="SignalP"/>
    </source>
</evidence>
<dbReference type="PANTHER" id="PTHR43135">
    <property type="entry name" value="ALPHA-D-RIBOSE 1-METHYLPHOSPHONATE 5-TRIPHOSPHATE DIPHOSPHATASE"/>
    <property type="match status" value="1"/>
</dbReference>
<feature type="chain" id="PRO_5015786487" evidence="1">
    <location>
        <begin position="23"/>
        <end position="489"/>
    </location>
</feature>
<name>A0A2U2BY09_9PROT</name>
<dbReference type="InterPro" id="IPR032466">
    <property type="entry name" value="Metal_Hydrolase"/>
</dbReference>
<dbReference type="Pfam" id="PF01979">
    <property type="entry name" value="Amidohydro_1"/>
    <property type="match status" value="1"/>
</dbReference>
<evidence type="ECO:0000313" key="4">
    <source>
        <dbReference type="Proteomes" id="UP000245168"/>
    </source>
</evidence>
<dbReference type="Gene3D" id="3.20.20.140">
    <property type="entry name" value="Metal-dependent hydrolases"/>
    <property type="match status" value="2"/>
</dbReference>
<dbReference type="InterPro" id="IPR011059">
    <property type="entry name" value="Metal-dep_hydrolase_composite"/>
</dbReference>
<organism evidence="3 4">
    <name type="scientific">Marinicauda salina</name>
    <dbReference type="NCBI Taxonomy" id="2135793"/>
    <lineage>
        <taxon>Bacteria</taxon>
        <taxon>Pseudomonadati</taxon>
        <taxon>Pseudomonadota</taxon>
        <taxon>Alphaproteobacteria</taxon>
        <taxon>Maricaulales</taxon>
        <taxon>Maricaulaceae</taxon>
        <taxon>Marinicauda</taxon>
    </lineage>
</organism>